<dbReference type="OrthoDB" id="9773828at2"/>
<dbReference type="Gene3D" id="3.20.20.100">
    <property type="entry name" value="NADP-dependent oxidoreductase domain"/>
    <property type="match status" value="1"/>
</dbReference>
<sequence length="375" mass="41778">MNLTRTAFGTWNGGRFMHFGEQLDETQFLDLIRHSYEQGIRTFVSSDVYGAGRADSMLGEALKDAPRDSYCLVGLLGHDFYGGVRAGAKGYPRFTEPGLREPSDYSSYLKMACEKSLERCQASHFDLVMLHNPDVTGYTSETVWDGLRELKQLGLTQRLGLAPGPANGFTLDIIDCFEKFGADIDWAMLILNPFEPWPGTLALPAAKKHDIDVIARVVDYGGIFHDDVKPGHHFRDGDHRTYRGPDWIEHGCEKLEKLRPIAEKHGLTMLQLASFWDLAQDSVKSVVPTLVQEAYEGAKPINDKVAELAGLPETNPLTPEDIAFINSIGDNTGCMKLKGASERHIGTDPRPDEWAIRDELLAVAGRWNLGNSWAW</sequence>
<dbReference type="PANTHER" id="PTHR43312">
    <property type="entry name" value="D-THREO-ALDOSE 1-DEHYDROGENASE"/>
    <property type="match status" value="1"/>
</dbReference>
<dbReference type="InterPro" id="IPR036812">
    <property type="entry name" value="NAD(P)_OxRdtase_dom_sf"/>
</dbReference>
<proteinExistence type="predicted"/>
<dbReference type="InterPro" id="IPR053135">
    <property type="entry name" value="AKR2_Oxidoreductase"/>
</dbReference>
<dbReference type="InterPro" id="IPR023210">
    <property type="entry name" value="NADP_OxRdtase_dom"/>
</dbReference>
<dbReference type="SUPFAM" id="SSF51430">
    <property type="entry name" value="NAD(P)-linked oxidoreductase"/>
    <property type="match status" value="1"/>
</dbReference>
<protein>
    <submittedName>
        <fullName evidence="2">Aldo/keto reductase</fullName>
    </submittedName>
</protein>
<name>A0A5R8KKE8_9BACT</name>
<feature type="domain" description="NADP-dependent oxidoreductase" evidence="1">
    <location>
        <begin position="8"/>
        <end position="290"/>
    </location>
</feature>
<dbReference type="AlphaFoldDB" id="A0A5R8KKE8"/>
<organism evidence="2 3">
    <name type="scientific">Phragmitibacter flavus</name>
    <dbReference type="NCBI Taxonomy" id="2576071"/>
    <lineage>
        <taxon>Bacteria</taxon>
        <taxon>Pseudomonadati</taxon>
        <taxon>Verrucomicrobiota</taxon>
        <taxon>Verrucomicrobiia</taxon>
        <taxon>Verrucomicrobiales</taxon>
        <taxon>Verrucomicrobiaceae</taxon>
        <taxon>Phragmitibacter</taxon>
    </lineage>
</organism>
<dbReference type="Proteomes" id="UP000306196">
    <property type="component" value="Unassembled WGS sequence"/>
</dbReference>
<keyword evidence="3" id="KW-1185">Reference proteome</keyword>
<accession>A0A5R8KKE8</accession>
<evidence type="ECO:0000313" key="2">
    <source>
        <dbReference type="EMBL" id="TLD72803.1"/>
    </source>
</evidence>
<dbReference type="RefSeq" id="WP_138084426.1">
    <property type="nucleotide sequence ID" value="NZ_VAUV01000001.1"/>
</dbReference>
<evidence type="ECO:0000313" key="3">
    <source>
        <dbReference type="Proteomes" id="UP000306196"/>
    </source>
</evidence>
<reference evidence="2 3" key="1">
    <citation type="submission" date="2019-05" db="EMBL/GenBank/DDBJ databases">
        <title>Verrucobacter flavum gen. nov., sp. nov. a new member of the family Verrucomicrobiaceae.</title>
        <authorList>
            <person name="Szuroczki S."/>
            <person name="Abbaszade G."/>
            <person name="Szabo A."/>
            <person name="Felfoldi T."/>
            <person name="Schumann P."/>
            <person name="Boka K."/>
            <person name="Keki Z."/>
            <person name="Toumi M."/>
            <person name="Toth E."/>
        </authorList>
    </citation>
    <scope>NUCLEOTIDE SEQUENCE [LARGE SCALE GENOMIC DNA]</scope>
    <source>
        <strain evidence="2 3">MG-N-17</strain>
    </source>
</reference>
<evidence type="ECO:0000259" key="1">
    <source>
        <dbReference type="Pfam" id="PF00248"/>
    </source>
</evidence>
<dbReference type="EMBL" id="VAUV01000001">
    <property type="protein sequence ID" value="TLD72803.1"/>
    <property type="molecule type" value="Genomic_DNA"/>
</dbReference>
<comment type="caution">
    <text evidence="2">The sequence shown here is derived from an EMBL/GenBank/DDBJ whole genome shotgun (WGS) entry which is preliminary data.</text>
</comment>
<dbReference type="PANTHER" id="PTHR43312:SF1">
    <property type="entry name" value="NADP-DEPENDENT OXIDOREDUCTASE DOMAIN-CONTAINING PROTEIN"/>
    <property type="match status" value="1"/>
</dbReference>
<gene>
    <name evidence="2" type="ORF">FEM03_01655</name>
</gene>
<dbReference type="Pfam" id="PF00248">
    <property type="entry name" value="Aldo_ket_red"/>
    <property type="match status" value="1"/>
</dbReference>